<keyword evidence="3" id="KW-1185">Reference proteome</keyword>
<reference evidence="3" key="1">
    <citation type="journal article" date="2019" name="Int. J. Syst. Evol. Microbiol.">
        <title>The Global Catalogue of Microorganisms (GCM) 10K type strain sequencing project: providing services to taxonomists for standard genome sequencing and annotation.</title>
        <authorList>
            <consortium name="The Broad Institute Genomics Platform"/>
            <consortium name="The Broad Institute Genome Sequencing Center for Infectious Disease"/>
            <person name="Wu L."/>
            <person name="Ma J."/>
        </authorList>
    </citation>
    <scope>NUCLEOTIDE SEQUENCE [LARGE SCALE GENOMIC DNA]</scope>
    <source>
        <strain evidence="3">CGMCC 4.1648</strain>
    </source>
</reference>
<dbReference type="RefSeq" id="WP_345691054.1">
    <property type="nucleotide sequence ID" value="NZ_BAABIT010000001.1"/>
</dbReference>
<evidence type="ECO:0000313" key="3">
    <source>
        <dbReference type="Proteomes" id="UP001595829"/>
    </source>
</evidence>
<evidence type="ECO:0000256" key="1">
    <source>
        <dbReference type="SAM" id="MobiDB-lite"/>
    </source>
</evidence>
<dbReference type="Proteomes" id="UP001595829">
    <property type="component" value="Unassembled WGS sequence"/>
</dbReference>
<comment type="caution">
    <text evidence="2">The sequence shown here is derived from an EMBL/GenBank/DDBJ whole genome shotgun (WGS) entry which is preliminary data.</text>
</comment>
<accession>A0ABV9XKJ6</accession>
<protein>
    <submittedName>
        <fullName evidence="2">Uncharacterized protein</fullName>
    </submittedName>
</protein>
<sequence length="42" mass="4270">MSLKVTRRATVWGDDEDNGGHGTSNKDIESGDGKGGSGSPGH</sequence>
<gene>
    <name evidence="2" type="ORF">ACFPM3_22960</name>
</gene>
<feature type="compositionally biased region" description="Gly residues" evidence="1">
    <location>
        <begin position="33"/>
        <end position="42"/>
    </location>
</feature>
<dbReference type="EMBL" id="JBHSJD010000017">
    <property type="protein sequence ID" value="MFC5024989.1"/>
    <property type="molecule type" value="Genomic_DNA"/>
</dbReference>
<feature type="region of interest" description="Disordered" evidence="1">
    <location>
        <begin position="1"/>
        <end position="42"/>
    </location>
</feature>
<evidence type="ECO:0000313" key="2">
    <source>
        <dbReference type="EMBL" id="MFC5024989.1"/>
    </source>
</evidence>
<proteinExistence type="predicted"/>
<name>A0ABV9XKJ6_9ACTN</name>
<organism evidence="2 3">
    <name type="scientific">Streptomyces coeruleoprunus</name>
    <dbReference type="NCBI Taxonomy" id="285563"/>
    <lineage>
        <taxon>Bacteria</taxon>
        <taxon>Bacillati</taxon>
        <taxon>Actinomycetota</taxon>
        <taxon>Actinomycetes</taxon>
        <taxon>Kitasatosporales</taxon>
        <taxon>Streptomycetaceae</taxon>
        <taxon>Streptomyces</taxon>
    </lineage>
</organism>